<gene>
    <name evidence="1" type="ORF">J2S74_000495</name>
</gene>
<dbReference type="EMBL" id="JAUSUG010000001">
    <property type="protein sequence ID" value="MDQ0253123.1"/>
    <property type="molecule type" value="Genomic_DNA"/>
</dbReference>
<evidence type="ECO:0000313" key="2">
    <source>
        <dbReference type="Proteomes" id="UP001230005"/>
    </source>
</evidence>
<proteinExistence type="predicted"/>
<protein>
    <submittedName>
        <fullName evidence="1">Uncharacterized protein</fullName>
    </submittedName>
</protein>
<organism evidence="1 2">
    <name type="scientific">Evansella vedderi</name>
    <dbReference type="NCBI Taxonomy" id="38282"/>
    <lineage>
        <taxon>Bacteria</taxon>
        <taxon>Bacillati</taxon>
        <taxon>Bacillota</taxon>
        <taxon>Bacilli</taxon>
        <taxon>Bacillales</taxon>
        <taxon>Bacillaceae</taxon>
        <taxon>Evansella</taxon>
    </lineage>
</organism>
<name>A0ABT9ZPG1_9BACI</name>
<dbReference type="RefSeq" id="WP_307321323.1">
    <property type="nucleotide sequence ID" value="NZ_JAUSUG010000001.1"/>
</dbReference>
<keyword evidence="2" id="KW-1185">Reference proteome</keyword>
<sequence>MVLRDIDLEKGLVDTGKDGAPYASVQMVLQGDAKRRQAYNRTHKAMLLDRDLHTCTYNHLFLEI</sequence>
<evidence type="ECO:0000313" key="1">
    <source>
        <dbReference type="EMBL" id="MDQ0253123.1"/>
    </source>
</evidence>
<comment type="caution">
    <text evidence="1">The sequence shown here is derived from an EMBL/GenBank/DDBJ whole genome shotgun (WGS) entry which is preliminary data.</text>
</comment>
<accession>A0ABT9ZPG1</accession>
<reference evidence="1 2" key="1">
    <citation type="submission" date="2023-07" db="EMBL/GenBank/DDBJ databases">
        <title>Genomic Encyclopedia of Type Strains, Phase IV (KMG-IV): sequencing the most valuable type-strain genomes for metagenomic binning, comparative biology and taxonomic classification.</title>
        <authorList>
            <person name="Goeker M."/>
        </authorList>
    </citation>
    <scope>NUCLEOTIDE SEQUENCE [LARGE SCALE GENOMIC DNA]</scope>
    <source>
        <strain evidence="1 2">DSM 9768</strain>
    </source>
</reference>
<dbReference type="Proteomes" id="UP001230005">
    <property type="component" value="Unassembled WGS sequence"/>
</dbReference>